<dbReference type="EMBL" id="LXQA010131998">
    <property type="protein sequence ID" value="MCI22723.1"/>
    <property type="molecule type" value="Genomic_DNA"/>
</dbReference>
<name>A0A392QEC9_9FABA</name>
<dbReference type="AlphaFoldDB" id="A0A392QEC9"/>
<dbReference type="SUPFAM" id="SSF51445">
    <property type="entry name" value="(Trans)glycosidases"/>
    <property type="match status" value="1"/>
</dbReference>
<feature type="non-terminal residue" evidence="1">
    <location>
        <position position="60"/>
    </location>
</feature>
<evidence type="ECO:0000313" key="2">
    <source>
        <dbReference type="Proteomes" id="UP000265520"/>
    </source>
</evidence>
<dbReference type="InterPro" id="IPR017853">
    <property type="entry name" value="GH"/>
</dbReference>
<sequence length="60" mass="6670">MRSILGNQLPRFSRKEKSLLIGSLDFFGINNYGALYAKDCYLSACPPEAARPIKGFVETT</sequence>
<protein>
    <submittedName>
        <fullName evidence="1">Beta-glucosidase 18-like</fullName>
    </submittedName>
</protein>
<accession>A0A392QEC9</accession>
<organism evidence="1 2">
    <name type="scientific">Trifolium medium</name>
    <dbReference type="NCBI Taxonomy" id="97028"/>
    <lineage>
        <taxon>Eukaryota</taxon>
        <taxon>Viridiplantae</taxon>
        <taxon>Streptophyta</taxon>
        <taxon>Embryophyta</taxon>
        <taxon>Tracheophyta</taxon>
        <taxon>Spermatophyta</taxon>
        <taxon>Magnoliopsida</taxon>
        <taxon>eudicotyledons</taxon>
        <taxon>Gunneridae</taxon>
        <taxon>Pentapetalae</taxon>
        <taxon>rosids</taxon>
        <taxon>fabids</taxon>
        <taxon>Fabales</taxon>
        <taxon>Fabaceae</taxon>
        <taxon>Papilionoideae</taxon>
        <taxon>50 kb inversion clade</taxon>
        <taxon>NPAAA clade</taxon>
        <taxon>Hologalegina</taxon>
        <taxon>IRL clade</taxon>
        <taxon>Trifolieae</taxon>
        <taxon>Trifolium</taxon>
    </lineage>
</organism>
<dbReference type="Proteomes" id="UP000265520">
    <property type="component" value="Unassembled WGS sequence"/>
</dbReference>
<reference evidence="1 2" key="1">
    <citation type="journal article" date="2018" name="Front. Plant Sci.">
        <title>Red Clover (Trifolium pratense) and Zigzag Clover (T. medium) - A Picture of Genomic Similarities and Differences.</title>
        <authorList>
            <person name="Dluhosova J."/>
            <person name="Istvanek J."/>
            <person name="Nedelnik J."/>
            <person name="Repkova J."/>
        </authorList>
    </citation>
    <scope>NUCLEOTIDE SEQUENCE [LARGE SCALE GENOMIC DNA]</scope>
    <source>
        <strain evidence="2">cv. 10/8</strain>
        <tissue evidence="1">Leaf</tissue>
    </source>
</reference>
<evidence type="ECO:0000313" key="1">
    <source>
        <dbReference type="EMBL" id="MCI22723.1"/>
    </source>
</evidence>
<proteinExistence type="predicted"/>
<comment type="caution">
    <text evidence="1">The sequence shown here is derived from an EMBL/GenBank/DDBJ whole genome shotgun (WGS) entry which is preliminary data.</text>
</comment>
<dbReference type="Gene3D" id="3.20.20.80">
    <property type="entry name" value="Glycosidases"/>
    <property type="match status" value="1"/>
</dbReference>
<keyword evidence="2" id="KW-1185">Reference proteome</keyword>